<feature type="compositionally biased region" description="Basic and acidic residues" evidence="2">
    <location>
        <begin position="65"/>
        <end position="74"/>
    </location>
</feature>
<dbReference type="EMBL" id="CM015725">
    <property type="protein sequence ID" value="KAF3698680.1"/>
    <property type="molecule type" value="Genomic_DNA"/>
</dbReference>
<feature type="compositionally biased region" description="Polar residues" evidence="2">
    <location>
        <begin position="36"/>
        <end position="45"/>
    </location>
</feature>
<dbReference type="GO" id="GO:0016020">
    <property type="term" value="C:membrane"/>
    <property type="evidence" value="ECO:0007669"/>
    <property type="project" value="TreeGrafter"/>
</dbReference>
<sequence>MSLQDNGGFFSGIFKKSSKPDDDAPEQEIGRARGELSTSSDSLPENNKDPSCPNGDQSVTGSKDNLSENSKEKGGFFSGFLRKANKIPVAETSGQKQSHDDFSTSKEVLSENTSKVKGGIFTGILKKCPKPSEDADPEEDRDTEEELSASNSDLSESNTTKESPTGEEKKLSASLENLLEGMISKDPLSSSKELSASWDSLADTSEENLSAYGEFLPSSSDLSDAKTTTKESEDKEDLDGDKLRRRRTIKKKRHYFQEDTVEVQPVEMAPYPTEDNPLESEQESELMEWWNTVKGWTEWNETSNSQDEEIIMEQAADRVYLAARLFVQLFNQRGASLQHRILELLALADAADQFHKKTVRAAVGGGVASVAGSVATITGLILAPFTFGASVIVTAVGISVATAGSITSATANITDTVHSSMDRKKVEKMIQGYQEEIKDIRECLEFVQEGMDTLQEWDFEQYSQSAAKKALNHSVKHVVREGGRAGKELVINTDKLISTVHVLGAAGGAAKAAQVISLTTGIMSALFLALDVFFLAKDSHELRKGAKTKFAAKIREVCKDLQDGVLELNKVKTQLQKTMDGIEVEEYEEIEEVEVEVEYDLEWDLKKLAKLEEELDLMEEKLDKKVAEEQKKSEEMGKDNVKFKGKKEKKTKEHGDGEKKDRKDESSAKKEGKKEQGEVKNKIESTLEKVPDETEKSVKAATGVVEEQPQKENQKDKESEDSGTNTKTVEKDKKVEDKNKSGNSEREDRGGQVKTQRDSQGGMRSREDLRRIKPEWRSVNIDKGVESHGTRRHNSTSNREDGEGGSKPEMTETDEQKGSSSRDVGRDSWTGTEEDRAVNEWRAENANRTEEKREITEATKSKSESERAMKRDKHRKSDGGNESHRSEEAASRKREWRSSTEESNSKTSHRGGATARCEDWRERGDEKRGSRLSVGRQAERAGGDGEEEEETKRGKRREDGDRWRRDRQHEHSRRGNRPRANALLGDGLYI</sequence>
<feature type="compositionally biased region" description="Basic and acidic residues" evidence="2">
    <location>
        <begin position="916"/>
        <end position="929"/>
    </location>
</feature>
<dbReference type="PANTHER" id="PTHR14096">
    <property type="entry name" value="APOLIPOPROTEIN L"/>
    <property type="match status" value="1"/>
</dbReference>
<feature type="region of interest" description="Disordered" evidence="2">
    <location>
        <begin position="627"/>
        <end position="990"/>
    </location>
</feature>
<evidence type="ECO:0000313" key="3">
    <source>
        <dbReference type="EMBL" id="KAF3698680.1"/>
    </source>
</evidence>
<dbReference type="GO" id="GO:0008289">
    <property type="term" value="F:lipid binding"/>
    <property type="evidence" value="ECO:0007669"/>
    <property type="project" value="InterPro"/>
</dbReference>
<evidence type="ECO:0000256" key="1">
    <source>
        <dbReference type="ARBA" id="ARBA00010090"/>
    </source>
</evidence>
<feature type="compositionally biased region" description="Basic and acidic residues" evidence="2">
    <location>
        <begin position="833"/>
        <end position="904"/>
    </location>
</feature>
<feature type="compositionally biased region" description="Basic and acidic residues" evidence="2">
    <location>
        <begin position="764"/>
        <end position="776"/>
    </location>
</feature>
<feature type="compositionally biased region" description="Basic and acidic residues" evidence="2">
    <location>
        <begin position="798"/>
        <end position="817"/>
    </location>
</feature>
<name>A0A6G1Q7Q8_CHAAH</name>
<dbReference type="PANTHER" id="PTHR14096:SF34">
    <property type="entry name" value="APOLIPOPROTEIN L3-LIKE-RELATED"/>
    <property type="match status" value="1"/>
</dbReference>
<dbReference type="Pfam" id="PF05461">
    <property type="entry name" value="ApoL"/>
    <property type="match status" value="1"/>
</dbReference>
<comment type="similarity">
    <text evidence="1">Belongs to the apolipoprotein L family.</text>
</comment>
<protein>
    <submittedName>
        <fullName evidence="3">Apolipoprotein L domain-containing protein 1 Vascular early response gene protein</fullName>
    </submittedName>
</protein>
<feature type="compositionally biased region" description="Polar residues" evidence="2">
    <location>
        <begin position="148"/>
        <end position="163"/>
    </location>
</feature>
<proteinExistence type="inferred from homology"/>
<feature type="compositionally biased region" description="Basic and acidic residues" evidence="2">
    <location>
        <begin position="728"/>
        <end position="757"/>
    </location>
</feature>
<feature type="compositionally biased region" description="Acidic residues" evidence="2">
    <location>
        <begin position="134"/>
        <end position="147"/>
    </location>
</feature>
<dbReference type="Proteomes" id="UP000503349">
    <property type="component" value="Chromosome 14"/>
</dbReference>
<feature type="compositionally biased region" description="Polar residues" evidence="2">
    <location>
        <begin position="54"/>
        <end position="64"/>
    </location>
</feature>
<feature type="compositionally biased region" description="Basic and acidic residues" evidence="2">
    <location>
        <begin position="650"/>
        <end position="698"/>
    </location>
</feature>
<dbReference type="GO" id="GO:0006869">
    <property type="term" value="P:lipid transport"/>
    <property type="evidence" value="ECO:0007669"/>
    <property type="project" value="InterPro"/>
</dbReference>
<dbReference type="InterPro" id="IPR008405">
    <property type="entry name" value="ApoL"/>
</dbReference>
<feature type="compositionally biased region" description="Basic and acidic residues" evidence="2">
    <location>
        <begin position="950"/>
        <end position="969"/>
    </location>
</feature>
<feature type="region of interest" description="Disordered" evidence="2">
    <location>
        <begin position="1"/>
        <end position="175"/>
    </location>
</feature>
<feature type="compositionally biased region" description="Basic and acidic residues" evidence="2">
    <location>
        <begin position="223"/>
        <end position="233"/>
    </location>
</feature>
<feature type="compositionally biased region" description="Basic and acidic residues" evidence="2">
    <location>
        <begin position="18"/>
        <end position="34"/>
    </location>
</feature>
<gene>
    <name evidence="3" type="ORF">EXN66_Car014367</name>
</gene>
<feature type="compositionally biased region" description="Polar residues" evidence="2">
    <location>
        <begin position="105"/>
        <end position="115"/>
    </location>
</feature>
<evidence type="ECO:0000313" key="4">
    <source>
        <dbReference type="Proteomes" id="UP000503349"/>
    </source>
</evidence>
<keyword evidence="4" id="KW-1185">Reference proteome</keyword>
<feature type="compositionally biased region" description="Basic and acidic residues" evidence="2">
    <location>
        <begin position="708"/>
        <end position="720"/>
    </location>
</feature>
<dbReference type="GO" id="GO:0042157">
    <property type="term" value="P:lipoprotein metabolic process"/>
    <property type="evidence" value="ECO:0007669"/>
    <property type="project" value="InterPro"/>
</dbReference>
<reference evidence="4" key="2">
    <citation type="submission" date="2019-02" db="EMBL/GenBank/DDBJ databases">
        <title>Opniocepnalus argus Var Kimnra genome.</title>
        <authorList>
            <person name="Zhou C."/>
            <person name="Xiao S."/>
        </authorList>
    </citation>
    <scope>NUCLEOTIDE SEQUENCE [LARGE SCALE GENOMIC DNA]</scope>
</reference>
<feature type="region of interest" description="Disordered" evidence="2">
    <location>
        <begin position="209"/>
        <end position="242"/>
    </location>
</feature>
<feature type="compositionally biased region" description="Basic and acidic residues" evidence="2">
    <location>
        <begin position="627"/>
        <end position="642"/>
    </location>
</feature>
<organism evidence="3 4">
    <name type="scientific">Channa argus</name>
    <name type="common">Northern snakehead</name>
    <name type="synonym">Ophicephalus argus</name>
    <dbReference type="NCBI Taxonomy" id="215402"/>
    <lineage>
        <taxon>Eukaryota</taxon>
        <taxon>Metazoa</taxon>
        <taxon>Chordata</taxon>
        <taxon>Craniata</taxon>
        <taxon>Vertebrata</taxon>
        <taxon>Euteleostomi</taxon>
        <taxon>Actinopterygii</taxon>
        <taxon>Neopterygii</taxon>
        <taxon>Teleostei</taxon>
        <taxon>Neoteleostei</taxon>
        <taxon>Acanthomorphata</taxon>
        <taxon>Anabantaria</taxon>
        <taxon>Anabantiformes</taxon>
        <taxon>Channoidei</taxon>
        <taxon>Channidae</taxon>
        <taxon>Channa</taxon>
    </lineage>
</organism>
<keyword evidence="3" id="KW-0449">Lipoprotein</keyword>
<accession>A0A6G1Q7Q8</accession>
<evidence type="ECO:0000256" key="2">
    <source>
        <dbReference type="SAM" id="MobiDB-lite"/>
    </source>
</evidence>
<dbReference type="AlphaFoldDB" id="A0A6G1Q7Q8"/>
<reference evidence="3 4" key="1">
    <citation type="submission" date="2019-02" db="EMBL/GenBank/DDBJ databases">
        <title>Opniocepnalus argus genome.</title>
        <authorList>
            <person name="Zhou C."/>
            <person name="Xiao S."/>
        </authorList>
    </citation>
    <scope>NUCLEOTIDE SEQUENCE [LARGE SCALE GENOMIC DNA]</scope>
    <source>
        <strain evidence="3">OARG1902GOOAL</strain>
        <tissue evidence="3">Muscle</tissue>
    </source>
</reference>
<dbReference type="GO" id="GO:0005576">
    <property type="term" value="C:extracellular region"/>
    <property type="evidence" value="ECO:0007669"/>
    <property type="project" value="InterPro"/>
</dbReference>